<sequence length="138" mass="15028">MTIDPRSHTPVYVQLADLIREQVESGALPPGASVGSESRLSQEHQIGRDAVRMAISLLRSEGLVTTSRPLGTRVRETPQRRQVELAAGARVVARMPTGAERRNMLLDEGVPVLEIHGPEGDVELLPGDEVELTRPAHD</sequence>
<feature type="compositionally biased region" description="Acidic residues" evidence="4">
    <location>
        <begin position="120"/>
        <end position="130"/>
    </location>
</feature>
<dbReference type="InterPro" id="IPR036388">
    <property type="entry name" value="WH-like_DNA-bd_sf"/>
</dbReference>
<evidence type="ECO:0000256" key="2">
    <source>
        <dbReference type="ARBA" id="ARBA00023125"/>
    </source>
</evidence>
<dbReference type="SUPFAM" id="SSF46785">
    <property type="entry name" value="Winged helix' DNA-binding domain"/>
    <property type="match status" value="1"/>
</dbReference>
<keyword evidence="7" id="KW-1185">Reference proteome</keyword>
<evidence type="ECO:0000313" key="7">
    <source>
        <dbReference type="Proteomes" id="UP000198551"/>
    </source>
</evidence>
<dbReference type="PANTHER" id="PTHR44846">
    <property type="entry name" value="MANNOSYL-D-GLYCERATE TRANSPORT/METABOLISM SYSTEM REPRESSOR MNGR-RELATED"/>
    <property type="match status" value="1"/>
</dbReference>
<protein>
    <submittedName>
        <fullName evidence="6">GntR family transcriptional regulator</fullName>
    </submittedName>
</protein>
<reference evidence="7" key="1">
    <citation type="submission" date="2016-06" db="EMBL/GenBank/DDBJ databases">
        <authorList>
            <person name="Varghese N."/>
        </authorList>
    </citation>
    <scope>NUCLEOTIDE SEQUENCE [LARGE SCALE GENOMIC DNA]</scope>
    <source>
        <strain evidence="7">DSM 45555</strain>
    </source>
</reference>
<dbReference type="AlphaFoldDB" id="A0A1C4YC42"/>
<dbReference type="GO" id="GO:0045892">
    <property type="term" value="P:negative regulation of DNA-templated transcription"/>
    <property type="evidence" value="ECO:0007669"/>
    <property type="project" value="TreeGrafter"/>
</dbReference>
<evidence type="ECO:0000256" key="4">
    <source>
        <dbReference type="SAM" id="MobiDB-lite"/>
    </source>
</evidence>
<dbReference type="Proteomes" id="UP000198551">
    <property type="component" value="Unassembled WGS sequence"/>
</dbReference>
<gene>
    <name evidence="6" type="ORF">GA0070215_110148</name>
</gene>
<proteinExistence type="predicted"/>
<dbReference type="Gene3D" id="1.10.10.10">
    <property type="entry name" value="Winged helix-like DNA-binding domain superfamily/Winged helix DNA-binding domain"/>
    <property type="match status" value="1"/>
</dbReference>
<evidence type="ECO:0000256" key="3">
    <source>
        <dbReference type="ARBA" id="ARBA00023163"/>
    </source>
</evidence>
<dbReference type="SMART" id="SM00345">
    <property type="entry name" value="HTH_GNTR"/>
    <property type="match status" value="1"/>
</dbReference>
<evidence type="ECO:0000313" key="6">
    <source>
        <dbReference type="EMBL" id="SCF18332.1"/>
    </source>
</evidence>
<evidence type="ECO:0000256" key="1">
    <source>
        <dbReference type="ARBA" id="ARBA00023015"/>
    </source>
</evidence>
<dbReference type="InterPro" id="IPR000524">
    <property type="entry name" value="Tscrpt_reg_HTH_GntR"/>
</dbReference>
<dbReference type="RefSeq" id="WP_018788742.1">
    <property type="nucleotide sequence ID" value="NZ_FMCV01000010.1"/>
</dbReference>
<dbReference type="GO" id="GO:0003677">
    <property type="term" value="F:DNA binding"/>
    <property type="evidence" value="ECO:0007669"/>
    <property type="project" value="UniProtKB-KW"/>
</dbReference>
<dbReference type="CDD" id="cd07377">
    <property type="entry name" value="WHTH_GntR"/>
    <property type="match status" value="1"/>
</dbReference>
<accession>A0A1C4YC42</accession>
<dbReference type="InterPro" id="IPR050679">
    <property type="entry name" value="Bact_HTH_transcr_reg"/>
</dbReference>
<dbReference type="Pfam" id="PF00392">
    <property type="entry name" value="GntR"/>
    <property type="match status" value="1"/>
</dbReference>
<dbReference type="PROSITE" id="PS50949">
    <property type="entry name" value="HTH_GNTR"/>
    <property type="match status" value="1"/>
</dbReference>
<keyword evidence="2" id="KW-0238">DNA-binding</keyword>
<dbReference type="InterPro" id="IPR036390">
    <property type="entry name" value="WH_DNA-bd_sf"/>
</dbReference>
<dbReference type="EMBL" id="FMCV01000010">
    <property type="protein sequence ID" value="SCF18332.1"/>
    <property type="molecule type" value="Genomic_DNA"/>
</dbReference>
<dbReference type="PANTHER" id="PTHR44846:SF17">
    <property type="entry name" value="GNTR-FAMILY TRANSCRIPTIONAL REGULATOR"/>
    <property type="match status" value="1"/>
</dbReference>
<organism evidence="6 7">
    <name type="scientific">Micromonospora marina</name>
    <dbReference type="NCBI Taxonomy" id="307120"/>
    <lineage>
        <taxon>Bacteria</taxon>
        <taxon>Bacillati</taxon>
        <taxon>Actinomycetota</taxon>
        <taxon>Actinomycetes</taxon>
        <taxon>Micromonosporales</taxon>
        <taxon>Micromonosporaceae</taxon>
        <taxon>Micromonospora</taxon>
    </lineage>
</organism>
<name>A0A1C4YC42_9ACTN</name>
<keyword evidence="1" id="KW-0805">Transcription regulation</keyword>
<dbReference type="GO" id="GO:0003700">
    <property type="term" value="F:DNA-binding transcription factor activity"/>
    <property type="evidence" value="ECO:0007669"/>
    <property type="project" value="InterPro"/>
</dbReference>
<feature type="region of interest" description="Disordered" evidence="4">
    <location>
        <begin position="118"/>
        <end position="138"/>
    </location>
</feature>
<keyword evidence="3" id="KW-0804">Transcription</keyword>
<feature type="domain" description="HTH gntR-type" evidence="5">
    <location>
        <begin position="9"/>
        <end position="77"/>
    </location>
</feature>
<evidence type="ECO:0000259" key="5">
    <source>
        <dbReference type="PROSITE" id="PS50949"/>
    </source>
</evidence>